<keyword evidence="3" id="KW-0238">DNA-binding</keyword>
<dbReference type="GO" id="GO:0005829">
    <property type="term" value="C:cytosol"/>
    <property type="evidence" value="ECO:0007669"/>
    <property type="project" value="TreeGrafter"/>
</dbReference>
<feature type="domain" description="HTH LytTR-type" evidence="6">
    <location>
        <begin position="139"/>
        <end position="211"/>
    </location>
</feature>
<accession>A0A916Z586</accession>
<dbReference type="InterPro" id="IPR011006">
    <property type="entry name" value="CheY-like_superfamily"/>
</dbReference>
<evidence type="ECO:0000259" key="6">
    <source>
        <dbReference type="PROSITE" id="PS50930"/>
    </source>
</evidence>
<dbReference type="Pfam" id="PF00072">
    <property type="entry name" value="Response_reg"/>
    <property type="match status" value="1"/>
</dbReference>
<dbReference type="GO" id="GO:0000156">
    <property type="term" value="F:phosphorelay response regulator activity"/>
    <property type="evidence" value="ECO:0007669"/>
    <property type="project" value="TreeGrafter"/>
</dbReference>
<feature type="modified residue" description="4-aspartylphosphate" evidence="4">
    <location>
        <position position="55"/>
    </location>
</feature>
<dbReference type="SUPFAM" id="SSF52172">
    <property type="entry name" value="CheY-like"/>
    <property type="match status" value="1"/>
</dbReference>
<dbReference type="PANTHER" id="PTHR48111:SF40">
    <property type="entry name" value="PHOSPHATE REGULON TRANSCRIPTIONAL REGULATORY PROTEIN PHOB"/>
    <property type="match status" value="1"/>
</dbReference>
<dbReference type="SMART" id="SM00448">
    <property type="entry name" value="REC"/>
    <property type="match status" value="1"/>
</dbReference>
<dbReference type="InterPro" id="IPR007492">
    <property type="entry name" value="LytTR_DNA-bd_dom"/>
</dbReference>
<dbReference type="InterPro" id="IPR039420">
    <property type="entry name" value="WalR-like"/>
</dbReference>
<dbReference type="Gene3D" id="2.40.50.1020">
    <property type="entry name" value="LytTr DNA-binding domain"/>
    <property type="match status" value="1"/>
</dbReference>
<sequence>MESLKILIVEDELIAANDLKETLELTGHTITAIARDLEEVTKAVVDILPDIALMDIKLKGSKEDGISIAKKLKNKFSFPIIFLTGDQDKETFKRAKETLPSAYILKPFKANELPYQVELAYYHFKSQTSPINPKLTDDIYLPSSKGLIKINKNDVIYLKANGSYVNIFLKNEPESLLFSMNLGYLAQFFPENFYQISRSYVINLNYIENIDSHRIKLKGISEPIQIPESKKAALFKILPIIRTT</sequence>
<name>A0A916Z586_9BACT</name>
<dbReference type="RefSeq" id="WP_188769296.1">
    <property type="nucleotide sequence ID" value="NZ_BMKK01000011.1"/>
</dbReference>
<dbReference type="Gene3D" id="3.40.50.2300">
    <property type="match status" value="1"/>
</dbReference>
<gene>
    <name evidence="7" type="ORF">GCM10011514_43020</name>
</gene>
<dbReference type="CDD" id="cd17534">
    <property type="entry name" value="REC_DC-like"/>
    <property type="match status" value="1"/>
</dbReference>
<evidence type="ECO:0000256" key="2">
    <source>
        <dbReference type="ARBA" id="ARBA00023012"/>
    </source>
</evidence>
<keyword evidence="1 4" id="KW-0597">Phosphoprotein</keyword>
<dbReference type="PROSITE" id="PS50110">
    <property type="entry name" value="RESPONSE_REGULATORY"/>
    <property type="match status" value="1"/>
</dbReference>
<evidence type="ECO:0000313" key="8">
    <source>
        <dbReference type="Proteomes" id="UP000609064"/>
    </source>
</evidence>
<organism evidence="7 8">
    <name type="scientific">Emticicia aquatilis</name>
    <dbReference type="NCBI Taxonomy" id="1537369"/>
    <lineage>
        <taxon>Bacteria</taxon>
        <taxon>Pseudomonadati</taxon>
        <taxon>Bacteroidota</taxon>
        <taxon>Cytophagia</taxon>
        <taxon>Cytophagales</taxon>
        <taxon>Leadbetterellaceae</taxon>
        <taxon>Emticicia</taxon>
    </lineage>
</organism>
<dbReference type="Proteomes" id="UP000609064">
    <property type="component" value="Unassembled WGS sequence"/>
</dbReference>
<evidence type="ECO:0000259" key="5">
    <source>
        <dbReference type="PROSITE" id="PS50110"/>
    </source>
</evidence>
<dbReference type="Pfam" id="PF04397">
    <property type="entry name" value="LytTR"/>
    <property type="match status" value="1"/>
</dbReference>
<keyword evidence="8" id="KW-1185">Reference proteome</keyword>
<keyword evidence="2" id="KW-0902">Two-component regulatory system</keyword>
<dbReference type="PANTHER" id="PTHR48111">
    <property type="entry name" value="REGULATOR OF RPOS"/>
    <property type="match status" value="1"/>
</dbReference>
<dbReference type="PROSITE" id="PS50930">
    <property type="entry name" value="HTH_LYTTR"/>
    <property type="match status" value="1"/>
</dbReference>
<protein>
    <recommendedName>
        <fullName evidence="9">DNA-binding response regulator</fullName>
    </recommendedName>
</protein>
<dbReference type="GO" id="GO:0006355">
    <property type="term" value="P:regulation of DNA-templated transcription"/>
    <property type="evidence" value="ECO:0007669"/>
    <property type="project" value="TreeGrafter"/>
</dbReference>
<dbReference type="AlphaFoldDB" id="A0A916Z586"/>
<reference evidence="7" key="2">
    <citation type="submission" date="2020-09" db="EMBL/GenBank/DDBJ databases">
        <authorList>
            <person name="Sun Q."/>
            <person name="Zhou Y."/>
        </authorList>
    </citation>
    <scope>NUCLEOTIDE SEQUENCE</scope>
    <source>
        <strain evidence="7">CGMCC 1.15958</strain>
    </source>
</reference>
<feature type="domain" description="Response regulatory" evidence="5">
    <location>
        <begin position="5"/>
        <end position="121"/>
    </location>
</feature>
<evidence type="ECO:0000313" key="7">
    <source>
        <dbReference type="EMBL" id="GGD74345.1"/>
    </source>
</evidence>
<dbReference type="InterPro" id="IPR001789">
    <property type="entry name" value="Sig_transdc_resp-reg_receiver"/>
</dbReference>
<comment type="caution">
    <text evidence="7">The sequence shown here is derived from an EMBL/GenBank/DDBJ whole genome shotgun (WGS) entry which is preliminary data.</text>
</comment>
<evidence type="ECO:0008006" key="9">
    <source>
        <dbReference type="Google" id="ProtNLM"/>
    </source>
</evidence>
<reference evidence="7" key="1">
    <citation type="journal article" date="2014" name="Int. J. Syst. Evol. Microbiol.">
        <title>Complete genome sequence of Corynebacterium casei LMG S-19264T (=DSM 44701T), isolated from a smear-ripened cheese.</title>
        <authorList>
            <consortium name="US DOE Joint Genome Institute (JGI-PGF)"/>
            <person name="Walter F."/>
            <person name="Albersmeier A."/>
            <person name="Kalinowski J."/>
            <person name="Ruckert C."/>
        </authorList>
    </citation>
    <scope>NUCLEOTIDE SEQUENCE</scope>
    <source>
        <strain evidence="7">CGMCC 1.15958</strain>
    </source>
</reference>
<evidence type="ECO:0000256" key="3">
    <source>
        <dbReference type="ARBA" id="ARBA00023125"/>
    </source>
</evidence>
<evidence type="ECO:0000256" key="4">
    <source>
        <dbReference type="PROSITE-ProRule" id="PRU00169"/>
    </source>
</evidence>
<dbReference type="GO" id="GO:0000976">
    <property type="term" value="F:transcription cis-regulatory region binding"/>
    <property type="evidence" value="ECO:0007669"/>
    <property type="project" value="TreeGrafter"/>
</dbReference>
<dbReference type="GO" id="GO:0032993">
    <property type="term" value="C:protein-DNA complex"/>
    <property type="evidence" value="ECO:0007669"/>
    <property type="project" value="TreeGrafter"/>
</dbReference>
<evidence type="ECO:0000256" key="1">
    <source>
        <dbReference type="ARBA" id="ARBA00022553"/>
    </source>
</evidence>
<dbReference type="SMART" id="SM00850">
    <property type="entry name" value="LytTR"/>
    <property type="match status" value="1"/>
</dbReference>
<proteinExistence type="predicted"/>
<dbReference type="EMBL" id="BMKK01000011">
    <property type="protein sequence ID" value="GGD74345.1"/>
    <property type="molecule type" value="Genomic_DNA"/>
</dbReference>